<sequence>MAKYSSLTKGQDEALVNRLGDAFGGDGLAAVHAILAGAKVTIEEIIATFFDKHGRRIPPRGIKAAVCDANYKFHLVQPETVDYAARIERVIDAFEGKVAFPEAAWFEDAIGGLKMKIEGDSKIVNALKGIHLPNVVPQMVITNHGQTLDEVLLVALGRSYQKEFPEGRPFNNYCKGELVNQVRVLSESRLDLLVERAKQGPVPILEFPTATQGFSVDAQREQMETMLEGFILNGFNAVLAMIMWPDVLARDFNTPVIDLSAYQRQSAEYSLCLRPRGALRFGYRANLADANDNYSGGVSFVGLCLLCSCPGVFPEGKTPG</sequence>
<dbReference type="Proteomes" id="UP000176846">
    <property type="component" value="Unassembled WGS sequence"/>
</dbReference>
<dbReference type="AlphaFoldDB" id="A0A1F7UTH6"/>
<accession>A0A1F7UTH6</accession>
<proteinExistence type="predicted"/>
<gene>
    <name evidence="1" type="ORF">A2936_04450</name>
</gene>
<comment type="caution">
    <text evidence="1">The sequence shown here is derived from an EMBL/GenBank/DDBJ whole genome shotgun (WGS) entry which is preliminary data.</text>
</comment>
<evidence type="ECO:0000313" key="2">
    <source>
        <dbReference type="Proteomes" id="UP000176846"/>
    </source>
</evidence>
<protein>
    <submittedName>
        <fullName evidence="1">Uncharacterized protein</fullName>
    </submittedName>
</protein>
<evidence type="ECO:0000313" key="1">
    <source>
        <dbReference type="EMBL" id="OGL81610.1"/>
    </source>
</evidence>
<dbReference type="EMBL" id="MGEK01000026">
    <property type="protein sequence ID" value="OGL81610.1"/>
    <property type="molecule type" value="Genomic_DNA"/>
</dbReference>
<name>A0A1F7UTH6_9BACT</name>
<reference evidence="1 2" key="1">
    <citation type="journal article" date="2016" name="Nat. Commun.">
        <title>Thousands of microbial genomes shed light on interconnected biogeochemical processes in an aquifer system.</title>
        <authorList>
            <person name="Anantharaman K."/>
            <person name="Brown C.T."/>
            <person name="Hug L.A."/>
            <person name="Sharon I."/>
            <person name="Castelle C.J."/>
            <person name="Probst A.J."/>
            <person name="Thomas B.C."/>
            <person name="Singh A."/>
            <person name="Wilkins M.J."/>
            <person name="Karaoz U."/>
            <person name="Brodie E.L."/>
            <person name="Williams K.H."/>
            <person name="Hubbard S.S."/>
            <person name="Banfield J.F."/>
        </authorList>
    </citation>
    <scope>NUCLEOTIDE SEQUENCE [LARGE SCALE GENOMIC DNA]</scope>
</reference>
<organism evidence="1 2">
    <name type="scientific">Candidatus Uhrbacteria bacterium RIFCSPLOWO2_01_FULL_47_25</name>
    <dbReference type="NCBI Taxonomy" id="1802402"/>
    <lineage>
        <taxon>Bacteria</taxon>
        <taxon>Candidatus Uhriibacteriota</taxon>
    </lineage>
</organism>